<proteinExistence type="predicted"/>
<keyword evidence="2" id="KW-0808">Transferase</keyword>
<dbReference type="PANTHER" id="PTHR34460:SF2">
    <property type="entry name" value="OS04G0405500 PROTEIN"/>
    <property type="match status" value="1"/>
</dbReference>
<organism evidence="2 3">
    <name type="scientific">Thalictrum thalictroides</name>
    <name type="common">Rue-anemone</name>
    <name type="synonym">Anemone thalictroides</name>
    <dbReference type="NCBI Taxonomy" id="46969"/>
    <lineage>
        <taxon>Eukaryota</taxon>
        <taxon>Viridiplantae</taxon>
        <taxon>Streptophyta</taxon>
        <taxon>Embryophyta</taxon>
        <taxon>Tracheophyta</taxon>
        <taxon>Spermatophyta</taxon>
        <taxon>Magnoliopsida</taxon>
        <taxon>Ranunculales</taxon>
        <taxon>Ranunculaceae</taxon>
        <taxon>Thalictroideae</taxon>
        <taxon>Thalictrum</taxon>
    </lineage>
</organism>
<keyword evidence="2" id="KW-0418">Kinase</keyword>
<sequence length="91" mass="10288">FPTKPRLFGRKVARSRSVGCGSRSFSGDLLERISTGFGDCTLRRVESQREAKHSSKGAVMRGRGVEMGEHHHRIKEEDFPLHRLPHLIGFC</sequence>
<evidence type="ECO:0000256" key="1">
    <source>
        <dbReference type="SAM" id="MobiDB-lite"/>
    </source>
</evidence>
<keyword evidence="3" id="KW-1185">Reference proteome</keyword>
<dbReference type="AlphaFoldDB" id="A0A7J6WUQ4"/>
<name>A0A7J6WUQ4_THATH</name>
<evidence type="ECO:0000313" key="3">
    <source>
        <dbReference type="Proteomes" id="UP000554482"/>
    </source>
</evidence>
<dbReference type="EMBL" id="JABWDY010009859">
    <property type="protein sequence ID" value="KAF5201129.1"/>
    <property type="molecule type" value="Genomic_DNA"/>
</dbReference>
<reference evidence="2 3" key="1">
    <citation type="submission" date="2020-06" db="EMBL/GenBank/DDBJ databases">
        <title>Transcriptomic and genomic resources for Thalictrum thalictroides and T. hernandezii: Facilitating candidate gene discovery in an emerging model plant lineage.</title>
        <authorList>
            <person name="Arias T."/>
            <person name="Riano-Pachon D.M."/>
            <person name="Di Stilio V.S."/>
        </authorList>
    </citation>
    <scope>NUCLEOTIDE SEQUENCE [LARGE SCALE GENOMIC DNA]</scope>
    <source>
        <strain evidence="3">cv. WT478/WT964</strain>
        <tissue evidence="2">Leaves</tissue>
    </source>
</reference>
<feature type="non-terminal residue" evidence="2">
    <location>
        <position position="1"/>
    </location>
</feature>
<comment type="caution">
    <text evidence="2">The sequence shown here is derived from an EMBL/GenBank/DDBJ whole genome shotgun (WGS) entry which is preliminary data.</text>
</comment>
<dbReference type="GO" id="GO:0016301">
    <property type="term" value="F:kinase activity"/>
    <property type="evidence" value="ECO:0007669"/>
    <property type="project" value="UniProtKB-KW"/>
</dbReference>
<dbReference type="Proteomes" id="UP000554482">
    <property type="component" value="Unassembled WGS sequence"/>
</dbReference>
<dbReference type="PANTHER" id="PTHR34460">
    <property type="entry name" value="VITELLOGENIN-LIKE PROTEIN"/>
    <property type="match status" value="1"/>
</dbReference>
<evidence type="ECO:0000313" key="2">
    <source>
        <dbReference type="EMBL" id="KAF5201129.1"/>
    </source>
</evidence>
<protein>
    <submittedName>
        <fullName evidence="2">Myristoylated alanine-rich c-kinase</fullName>
    </submittedName>
</protein>
<accession>A0A7J6WUQ4</accession>
<feature type="region of interest" description="Disordered" evidence="1">
    <location>
        <begin position="48"/>
        <end position="71"/>
    </location>
</feature>
<dbReference type="OrthoDB" id="1693686at2759"/>
<gene>
    <name evidence="2" type="ORF">FRX31_009284</name>
</gene>